<comment type="caution">
    <text evidence="2">The sequence shown here is derived from an EMBL/GenBank/DDBJ whole genome shotgun (WGS) entry which is preliminary data.</text>
</comment>
<dbReference type="EMBL" id="NWMW01000001">
    <property type="protein sequence ID" value="PCD03197.1"/>
    <property type="molecule type" value="Genomic_DNA"/>
</dbReference>
<gene>
    <name evidence="2" type="ORF">COC42_01885</name>
</gene>
<evidence type="ECO:0000313" key="2">
    <source>
        <dbReference type="EMBL" id="PCD03197.1"/>
    </source>
</evidence>
<protein>
    <submittedName>
        <fullName evidence="2">Uncharacterized protein</fullName>
    </submittedName>
</protein>
<sequence>MAQIDPVAVGQAGVHSATMRNHADRIARGGGSRRVDNAARARSTCAQRASIRARFGASDPRVQQLYGLCNRLGY</sequence>
<keyword evidence="3" id="KW-1185">Reference proteome</keyword>
<name>A0A2A4B559_9SPHN</name>
<dbReference type="Proteomes" id="UP000218366">
    <property type="component" value="Unassembled WGS sequence"/>
</dbReference>
<dbReference type="AlphaFoldDB" id="A0A2A4B559"/>
<evidence type="ECO:0000256" key="1">
    <source>
        <dbReference type="SAM" id="MobiDB-lite"/>
    </source>
</evidence>
<reference evidence="2 3" key="1">
    <citation type="submission" date="2017-09" db="EMBL/GenBank/DDBJ databases">
        <title>Sphingomonas spermidinifaciens 9NM-10, whole genome shotgun sequence.</title>
        <authorList>
            <person name="Feng G."/>
            <person name="Zhu H."/>
        </authorList>
    </citation>
    <scope>NUCLEOTIDE SEQUENCE [LARGE SCALE GENOMIC DNA]</scope>
    <source>
        <strain evidence="2 3">9NM-10</strain>
    </source>
</reference>
<proteinExistence type="predicted"/>
<feature type="region of interest" description="Disordered" evidence="1">
    <location>
        <begin position="1"/>
        <end position="41"/>
    </location>
</feature>
<feature type="compositionally biased region" description="Basic and acidic residues" evidence="1">
    <location>
        <begin position="21"/>
        <end position="39"/>
    </location>
</feature>
<accession>A0A2A4B559</accession>
<evidence type="ECO:0000313" key="3">
    <source>
        <dbReference type="Proteomes" id="UP000218366"/>
    </source>
</evidence>
<organism evidence="2 3">
    <name type="scientific">Sphingomonas spermidinifaciens</name>
    <dbReference type="NCBI Taxonomy" id="1141889"/>
    <lineage>
        <taxon>Bacteria</taxon>
        <taxon>Pseudomonadati</taxon>
        <taxon>Pseudomonadota</taxon>
        <taxon>Alphaproteobacteria</taxon>
        <taxon>Sphingomonadales</taxon>
        <taxon>Sphingomonadaceae</taxon>
        <taxon>Sphingomonas</taxon>
    </lineage>
</organism>